<evidence type="ECO:0000256" key="1">
    <source>
        <dbReference type="ARBA" id="ARBA00023002"/>
    </source>
</evidence>
<dbReference type="AlphaFoldDB" id="A0A2X1J0L7"/>
<dbReference type="InterPro" id="IPR036188">
    <property type="entry name" value="FAD/NAD-bd_sf"/>
</dbReference>
<evidence type="ECO:0000259" key="2">
    <source>
        <dbReference type="Pfam" id="PF01266"/>
    </source>
</evidence>
<name>A0A2X1J0L7_ECOLX</name>
<protein>
    <submittedName>
        <fullName evidence="3">Gamma-glutamylputrescine oxidoreductase</fullName>
        <ecNumber evidence="3">1.4.3.-</ecNumber>
    </submittedName>
</protein>
<dbReference type="EC" id="1.4.3.-" evidence="3"/>
<dbReference type="InterPro" id="IPR006076">
    <property type="entry name" value="FAD-dep_OxRdtase"/>
</dbReference>
<dbReference type="Pfam" id="PF01266">
    <property type="entry name" value="DAO"/>
    <property type="match status" value="1"/>
</dbReference>
<proteinExistence type="predicted"/>
<evidence type="ECO:0000313" key="4">
    <source>
        <dbReference type="Proteomes" id="UP000250561"/>
    </source>
</evidence>
<sequence>MMFEGGEIIRERIKRYQIDCDYRPGGLFVAMNDKQLATLEEQKENWERYGNKQLELLDANAIRREVAQRSLHWCAAGSQRWAYSPAKPRHW</sequence>
<gene>
    <name evidence="3" type="primary">puuB_3</name>
    <name evidence="3" type="ORF">NCTC11126_00616</name>
</gene>
<dbReference type="GO" id="GO:0016491">
    <property type="term" value="F:oxidoreductase activity"/>
    <property type="evidence" value="ECO:0007669"/>
    <property type="project" value="UniProtKB-KW"/>
</dbReference>
<reference evidence="3 4" key="1">
    <citation type="submission" date="2018-06" db="EMBL/GenBank/DDBJ databases">
        <authorList>
            <consortium name="Pathogen Informatics"/>
            <person name="Doyle S."/>
        </authorList>
    </citation>
    <scope>NUCLEOTIDE SEQUENCE [LARGE SCALE GENOMIC DNA]</scope>
    <source>
        <strain evidence="3 4">NCTC11126</strain>
    </source>
</reference>
<evidence type="ECO:0000313" key="3">
    <source>
        <dbReference type="EMBL" id="SPW39299.1"/>
    </source>
</evidence>
<organism evidence="3 4">
    <name type="scientific">Escherichia coli</name>
    <dbReference type="NCBI Taxonomy" id="562"/>
    <lineage>
        <taxon>Bacteria</taxon>
        <taxon>Pseudomonadati</taxon>
        <taxon>Pseudomonadota</taxon>
        <taxon>Gammaproteobacteria</taxon>
        <taxon>Enterobacterales</taxon>
        <taxon>Enterobacteriaceae</taxon>
        <taxon>Escherichia</taxon>
    </lineage>
</organism>
<keyword evidence="1 3" id="KW-0560">Oxidoreductase</keyword>
<dbReference type="Gene3D" id="3.30.9.10">
    <property type="entry name" value="D-Amino Acid Oxidase, subunit A, domain 2"/>
    <property type="match status" value="1"/>
</dbReference>
<dbReference type="Gene3D" id="3.50.50.60">
    <property type="entry name" value="FAD/NAD(P)-binding domain"/>
    <property type="match status" value="1"/>
</dbReference>
<dbReference type="EMBL" id="UARS01000004">
    <property type="protein sequence ID" value="SPW39299.1"/>
    <property type="molecule type" value="Genomic_DNA"/>
</dbReference>
<feature type="domain" description="FAD dependent oxidoreductase" evidence="2">
    <location>
        <begin position="3"/>
        <end position="68"/>
    </location>
</feature>
<dbReference type="Proteomes" id="UP000250561">
    <property type="component" value="Unassembled WGS sequence"/>
</dbReference>
<accession>A0A2X1J0L7</accession>